<accession>A0ACC7LGB5</accession>
<dbReference type="EMBL" id="JBHFPV010000001">
    <property type="protein sequence ID" value="MFH6602490.1"/>
    <property type="molecule type" value="Genomic_DNA"/>
</dbReference>
<proteinExistence type="predicted"/>
<dbReference type="Proteomes" id="UP001595191">
    <property type="component" value="Unassembled WGS sequence"/>
</dbReference>
<evidence type="ECO:0000313" key="1">
    <source>
        <dbReference type="EMBL" id="MFH6602490.1"/>
    </source>
</evidence>
<name>A0ACC7LGB5_9FLAO</name>
<protein>
    <submittedName>
        <fullName evidence="1">Tetratricopeptide repeat protein</fullName>
    </submittedName>
</protein>
<keyword evidence="2" id="KW-1185">Reference proteome</keyword>
<sequence>MIADSLYRLGNYSEAINQYAKDGSATSKLQIARAYNAIGNYDKAILEYEGLIASNNTSNVAQFELGKLYFKLGRFQKANGVFYALTQEENDNPEYYYYMGETYRQMANDAGSLVAYKYAVAIDSTHLRSLFQLGRYFVVKKEKQQALHFIDMGLRFYEDDVALLNLKALAMFNDYDYKGAAPLFERLLELREEKPHIYEKLGHSYYQLWEFEKAKKMYRDLLKFPDFAPDAYNGLGYTFYKERQIDSAEVYFKKAITAKKPNLSQEYTALASLARTRKDLESALSYYRLAYNEDETDHRAYYQICTVADQYYKDPKAKWELYEGFIKKFGAEKTYLSDFVKKRISELKQEIHMAHE</sequence>
<organism evidence="1 2">
    <name type="scientific">Meishania litoralis</name>
    <dbReference type="NCBI Taxonomy" id="3434685"/>
    <lineage>
        <taxon>Bacteria</taxon>
        <taxon>Pseudomonadati</taxon>
        <taxon>Bacteroidota</taxon>
        <taxon>Flavobacteriia</taxon>
        <taxon>Flavobacteriales</taxon>
        <taxon>Flavobacteriaceae</taxon>
        <taxon>Meishania</taxon>
    </lineage>
</organism>
<reference evidence="1" key="1">
    <citation type="submission" date="2024-09" db="EMBL/GenBank/DDBJ databases">
        <authorList>
            <person name="Liu J."/>
        </authorList>
    </citation>
    <scope>NUCLEOTIDE SEQUENCE</scope>
    <source>
        <strain evidence="1">NBU2967</strain>
    </source>
</reference>
<comment type="caution">
    <text evidence="1">The sequence shown here is derived from an EMBL/GenBank/DDBJ whole genome shotgun (WGS) entry which is preliminary data.</text>
</comment>
<evidence type="ECO:0000313" key="2">
    <source>
        <dbReference type="Proteomes" id="UP001595191"/>
    </source>
</evidence>
<gene>
    <name evidence="1" type="ORF">ACEZ3G_03310</name>
</gene>